<organism evidence="2 3">
    <name type="scientific">Romanomermis culicivorax</name>
    <name type="common">Nematode worm</name>
    <dbReference type="NCBI Taxonomy" id="13658"/>
    <lineage>
        <taxon>Eukaryota</taxon>
        <taxon>Metazoa</taxon>
        <taxon>Ecdysozoa</taxon>
        <taxon>Nematoda</taxon>
        <taxon>Enoplea</taxon>
        <taxon>Dorylaimia</taxon>
        <taxon>Mermithida</taxon>
        <taxon>Mermithoidea</taxon>
        <taxon>Mermithidae</taxon>
        <taxon>Romanomermis</taxon>
    </lineage>
</organism>
<evidence type="ECO:0000313" key="2">
    <source>
        <dbReference type="Proteomes" id="UP000887565"/>
    </source>
</evidence>
<accession>A0A915IV53</accession>
<protein>
    <submittedName>
        <fullName evidence="3">Uncharacterized protein</fullName>
    </submittedName>
</protein>
<dbReference type="Proteomes" id="UP000887565">
    <property type="component" value="Unplaced"/>
</dbReference>
<reference evidence="3" key="1">
    <citation type="submission" date="2022-11" db="UniProtKB">
        <authorList>
            <consortium name="WormBaseParasite"/>
        </authorList>
    </citation>
    <scope>IDENTIFICATION</scope>
</reference>
<name>A0A915IV53_ROMCU</name>
<sequence length="208" mass="23818">MEFIHPAMNAARLAVKSLPKQLPVKVPIIDTFFEVKKPVEESPSSPSSSDSERFSLSTRTNARSGKKIYSIYPDSPAEKSILNFYDEKYNFDKSDSLFCLFNPSFSTLPEKFLERRCRRLLILDSSKKSCDYWRRFKSNYADGDASAEINVEQLDFTHLPNQTLSDLKKGQPNTFGQILRKYGCRPQVYADEKAEAQANFIGVLPFFK</sequence>
<evidence type="ECO:0000313" key="3">
    <source>
        <dbReference type="WBParaSite" id="nRc.2.0.1.t17275-RA"/>
    </source>
</evidence>
<keyword evidence="2" id="KW-1185">Reference proteome</keyword>
<dbReference type="WBParaSite" id="nRc.2.0.1.t17275-RA">
    <property type="protein sequence ID" value="nRc.2.0.1.t17275-RA"/>
    <property type="gene ID" value="nRc.2.0.1.g17275"/>
</dbReference>
<feature type="compositionally biased region" description="Low complexity" evidence="1">
    <location>
        <begin position="41"/>
        <end position="57"/>
    </location>
</feature>
<evidence type="ECO:0000256" key="1">
    <source>
        <dbReference type="SAM" id="MobiDB-lite"/>
    </source>
</evidence>
<dbReference type="AlphaFoldDB" id="A0A915IV53"/>
<proteinExistence type="predicted"/>
<feature type="region of interest" description="Disordered" evidence="1">
    <location>
        <begin position="39"/>
        <end position="59"/>
    </location>
</feature>